<protein>
    <recommendedName>
        <fullName evidence="3">DUF4253 domain-containing protein</fullName>
    </recommendedName>
</protein>
<gene>
    <name evidence="1" type="ORF">OG308_19940</name>
</gene>
<dbReference type="Gene3D" id="3.40.1760.10">
    <property type="entry name" value="YfbM-like super family"/>
    <property type="match status" value="1"/>
</dbReference>
<evidence type="ECO:0008006" key="3">
    <source>
        <dbReference type="Google" id="ProtNLM"/>
    </source>
</evidence>
<keyword evidence="2" id="KW-1185">Reference proteome</keyword>
<evidence type="ECO:0000313" key="2">
    <source>
        <dbReference type="Proteomes" id="UP001621418"/>
    </source>
</evidence>
<dbReference type="Proteomes" id="UP001621418">
    <property type="component" value="Chromosome"/>
</dbReference>
<proteinExistence type="predicted"/>
<dbReference type="EMBL" id="CP109527">
    <property type="protein sequence ID" value="WTY33605.1"/>
    <property type="molecule type" value="Genomic_DNA"/>
</dbReference>
<name>A0ABZ1N126_9NOCA</name>
<reference evidence="1 2" key="1">
    <citation type="submission" date="2022-10" db="EMBL/GenBank/DDBJ databases">
        <title>The complete genomes of actinobacterial strains from the NBC collection.</title>
        <authorList>
            <person name="Joergensen T.S."/>
            <person name="Alvarez Arevalo M."/>
            <person name="Sterndorff E.B."/>
            <person name="Faurdal D."/>
            <person name="Vuksanovic O."/>
            <person name="Mourched A.-S."/>
            <person name="Charusanti P."/>
            <person name="Shaw S."/>
            <person name="Blin K."/>
            <person name="Weber T."/>
        </authorList>
    </citation>
    <scope>NUCLEOTIDE SEQUENCE [LARGE SCALE GENOMIC DNA]</scope>
    <source>
        <strain evidence="1 2">NBC_01413</strain>
    </source>
</reference>
<accession>A0ABZ1N126</accession>
<sequence>MRHALDGHEELNPEYRGHPNAILVHPVTVVAPYTVTRIAKTLAENDFRLVSAALSEEAEQARQALDDSISSLLRHPIEHLAPHFDTLRDFYVEAAQRSMAVVTWWD</sequence>
<dbReference type="RefSeq" id="WP_405145826.1">
    <property type="nucleotide sequence ID" value="NZ_CP109527.1"/>
</dbReference>
<organism evidence="1 2">
    <name type="scientific">Nocardia salmonicida</name>
    <dbReference type="NCBI Taxonomy" id="53431"/>
    <lineage>
        <taxon>Bacteria</taxon>
        <taxon>Bacillati</taxon>
        <taxon>Actinomycetota</taxon>
        <taxon>Actinomycetes</taxon>
        <taxon>Mycobacteriales</taxon>
        <taxon>Nocardiaceae</taxon>
        <taxon>Nocardia</taxon>
    </lineage>
</organism>
<dbReference type="InterPro" id="IPR035944">
    <property type="entry name" value="YfbM-like_sf"/>
</dbReference>
<evidence type="ECO:0000313" key="1">
    <source>
        <dbReference type="EMBL" id="WTY33605.1"/>
    </source>
</evidence>